<dbReference type="SUPFAM" id="SSF51430">
    <property type="entry name" value="NAD(P)-linked oxidoreductase"/>
    <property type="match status" value="1"/>
</dbReference>
<organism evidence="6 7">
    <name type="scientific">Marchantia polymorpha</name>
    <name type="common">Common liverwort</name>
    <name type="synonym">Marchantia aquatica</name>
    <dbReference type="NCBI Taxonomy" id="3197"/>
    <lineage>
        <taxon>Eukaryota</taxon>
        <taxon>Viridiplantae</taxon>
        <taxon>Streptophyta</taxon>
        <taxon>Embryophyta</taxon>
        <taxon>Marchantiophyta</taxon>
        <taxon>Marchantiopsida</taxon>
        <taxon>Marchantiidae</taxon>
        <taxon>Marchantiales</taxon>
        <taxon>Marchantiaceae</taxon>
        <taxon>Marchantia</taxon>
    </lineage>
</organism>
<dbReference type="PRINTS" id="PR00069">
    <property type="entry name" value="ALDKETRDTASE"/>
</dbReference>
<dbReference type="PANTHER" id="PTHR11732">
    <property type="entry name" value="ALDO/KETO REDUCTASE"/>
    <property type="match status" value="1"/>
</dbReference>
<feature type="active site" description="Proton donor" evidence="1">
    <location>
        <position position="78"/>
    </location>
</feature>
<evidence type="ECO:0000256" key="4">
    <source>
        <dbReference type="SAM" id="MobiDB-lite"/>
    </source>
</evidence>
<dbReference type="PROSITE" id="PS00062">
    <property type="entry name" value="ALDOKETO_REDUCTASE_2"/>
    <property type="match status" value="1"/>
</dbReference>
<dbReference type="Gramene" id="Mp7g09820.1">
    <property type="protein sequence ID" value="Mp7g09820.1.cds"/>
    <property type="gene ID" value="Mp7g09820"/>
</dbReference>
<protein>
    <recommendedName>
        <fullName evidence="5">NADP-dependent oxidoreductase domain-containing protein</fullName>
    </recommendedName>
</protein>
<dbReference type="GO" id="GO:0004032">
    <property type="term" value="F:aldose reductase (NADPH) activity"/>
    <property type="evidence" value="ECO:0000318"/>
    <property type="project" value="GO_Central"/>
</dbReference>
<dbReference type="EMBL" id="KZ772675">
    <property type="protein sequence ID" value="PTQ49091.1"/>
    <property type="molecule type" value="Genomic_DNA"/>
</dbReference>
<dbReference type="InterPro" id="IPR018170">
    <property type="entry name" value="Aldo/ket_reductase_CS"/>
</dbReference>
<dbReference type="PROSITE" id="PS00798">
    <property type="entry name" value="ALDOKETO_REDUCTASE_1"/>
    <property type="match status" value="1"/>
</dbReference>
<dbReference type="Gene3D" id="3.20.20.100">
    <property type="entry name" value="NADP-dependent oxidoreductase domain"/>
    <property type="match status" value="1"/>
</dbReference>
<evidence type="ECO:0000256" key="2">
    <source>
        <dbReference type="PIRSR" id="PIRSR000097-2"/>
    </source>
</evidence>
<dbReference type="Pfam" id="PF00248">
    <property type="entry name" value="Aldo_ket_red"/>
    <property type="match status" value="1"/>
</dbReference>
<evidence type="ECO:0000313" key="6">
    <source>
        <dbReference type="EMBL" id="PTQ49091.1"/>
    </source>
</evidence>
<dbReference type="InterPro" id="IPR023210">
    <property type="entry name" value="NADP_OxRdtase_dom"/>
</dbReference>
<dbReference type="GO" id="GO:0005829">
    <property type="term" value="C:cytosol"/>
    <property type="evidence" value="ECO:0000318"/>
    <property type="project" value="GO_Central"/>
</dbReference>
<evidence type="ECO:0000256" key="1">
    <source>
        <dbReference type="PIRSR" id="PIRSR000097-1"/>
    </source>
</evidence>
<dbReference type="Proteomes" id="UP000244005">
    <property type="component" value="Unassembled WGS sequence"/>
</dbReference>
<feature type="compositionally biased region" description="Acidic residues" evidence="4">
    <location>
        <begin position="347"/>
        <end position="358"/>
    </location>
</feature>
<dbReference type="InterPro" id="IPR036812">
    <property type="entry name" value="NAD(P)_OxRdtase_dom_sf"/>
</dbReference>
<feature type="domain" description="NADP-dependent oxidoreductase" evidence="5">
    <location>
        <begin position="51"/>
        <end position="312"/>
    </location>
</feature>
<feature type="region of interest" description="Disordered" evidence="4">
    <location>
        <begin position="337"/>
        <end position="358"/>
    </location>
</feature>
<keyword evidence="7" id="KW-1185">Reference proteome</keyword>
<name>A0A2R6XSK7_MARPO</name>
<sequence>MLSRNSSLNLAALVFGSFKLMGKMKNEVLSFQLNTGALMPAIAMSFPGTVRETPEEIKARLRKSLEIGYRHIDTAAAYRKEHLLGEVLHEVLSSGAYKREELFITSKLHPQDTHPDGVVSALKRSLSELQLDYVDMYLIHCPLHLKEGTGIPFTEEAFLPLDLVGVWRVLEKCVELGLTKAIGVSNFGPRQLKLITSDLKIKTVPAVNQIEMHPGCLQPKLLDICRIMGTVVTASLPLGAPGLKGGSNSIIDSPIIQEIAVKHNKTVSQVALRWCLDQGAAVVTHTTSPARMAQNLDIFRWTLDKEDLEKIKLMPRFRLIDITPWCNSSTSPYRSPGEIFEEWYGNPDDEQNEPSDKM</sequence>
<reference evidence="7" key="1">
    <citation type="journal article" date="2017" name="Cell">
        <title>Insights into land plant evolution garnered from the Marchantia polymorpha genome.</title>
        <authorList>
            <person name="Bowman J.L."/>
            <person name="Kohchi T."/>
            <person name="Yamato K.T."/>
            <person name="Jenkins J."/>
            <person name="Shu S."/>
            <person name="Ishizaki K."/>
            <person name="Yamaoka S."/>
            <person name="Nishihama R."/>
            <person name="Nakamura Y."/>
            <person name="Berger F."/>
            <person name="Adam C."/>
            <person name="Aki S.S."/>
            <person name="Althoff F."/>
            <person name="Araki T."/>
            <person name="Arteaga-Vazquez M.A."/>
            <person name="Balasubrmanian S."/>
            <person name="Barry K."/>
            <person name="Bauer D."/>
            <person name="Boehm C.R."/>
            <person name="Briginshaw L."/>
            <person name="Caballero-Perez J."/>
            <person name="Catarino B."/>
            <person name="Chen F."/>
            <person name="Chiyoda S."/>
            <person name="Chovatia M."/>
            <person name="Davies K.M."/>
            <person name="Delmans M."/>
            <person name="Demura T."/>
            <person name="Dierschke T."/>
            <person name="Dolan L."/>
            <person name="Dorantes-Acosta A.E."/>
            <person name="Eklund D.M."/>
            <person name="Florent S.N."/>
            <person name="Flores-Sandoval E."/>
            <person name="Fujiyama A."/>
            <person name="Fukuzawa H."/>
            <person name="Galik B."/>
            <person name="Grimanelli D."/>
            <person name="Grimwood J."/>
            <person name="Grossniklaus U."/>
            <person name="Hamada T."/>
            <person name="Haseloff J."/>
            <person name="Hetherington A.J."/>
            <person name="Higo A."/>
            <person name="Hirakawa Y."/>
            <person name="Hundley H.N."/>
            <person name="Ikeda Y."/>
            <person name="Inoue K."/>
            <person name="Inoue S.I."/>
            <person name="Ishida S."/>
            <person name="Jia Q."/>
            <person name="Kakita M."/>
            <person name="Kanazawa T."/>
            <person name="Kawai Y."/>
            <person name="Kawashima T."/>
            <person name="Kennedy M."/>
            <person name="Kinose K."/>
            <person name="Kinoshita T."/>
            <person name="Kohara Y."/>
            <person name="Koide E."/>
            <person name="Komatsu K."/>
            <person name="Kopischke S."/>
            <person name="Kubo M."/>
            <person name="Kyozuka J."/>
            <person name="Lagercrantz U."/>
            <person name="Lin S.S."/>
            <person name="Lindquist E."/>
            <person name="Lipzen A.M."/>
            <person name="Lu C.W."/>
            <person name="De Luna E."/>
            <person name="Martienssen R.A."/>
            <person name="Minamino N."/>
            <person name="Mizutani M."/>
            <person name="Mizutani M."/>
            <person name="Mochizuki N."/>
            <person name="Monte I."/>
            <person name="Mosher R."/>
            <person name="Nagasaki H."/>
            <person name="Nakagami H."/>
            <person name="Naramoto S."/>
            <person name="Nishitani K."/>
            <person name="Ohtani M."/>
            <person name="Okamoto T."/>
            <person name="Okumura M."/>
            <person name="Phillips J."/>
            <person name="Pollak B."/>
            <person name="Reinders A."/>
            <person name="Rovekamp M."/>
            <person name="Sano R."/>
            <person name="Sawa S."/>
            <person name="Schmid M.W."/>
            <person name="Shirakawa M."/>
            <person name="Solano R."/>
            <person name="Spunde A."/>
            <person name="Suetsugu N."/>
            <person name="Sugano S."/>
            <person name="Sugiyama A."/>
            <person name="Sun R."/>
            <person name="Suzuki Y."/>
            <person name="Takenaka M."/>
            <person name="Takezawa D."/>
            <person name="Tomogane H."/>
            <person name="Tsuzuki M."/>
            <person name="Ueda T."/>
            <person name="Umeda M."/>
            <person name="Ward J.M."/>
            <person name="Watanabe Y."/>
            <person name="Yazaki K."/>
            <person name="Yokoyama R."/>
            <person name="Yoshitake Y."/>
            <person name="Yotsui I."/>
            <person name="Zachgo S."/>
            <person name="Schmutz J."/>
        </authorList>
    </citation>
    <scope>NUCLEOTIDE SEQUENCE [LARGE SCALE GENOMIC DNA]</scope>
    <source>
        <strain evidence="7">Tak-1</strain>
    </source>
</reference>
<dbReference type="OrthoDB" id="416253at2759"/>
<dbReference type="PIRSF" id="PIRSF000097">
    <property type="entry name" value="AKR"/>
    <property type="match status" value="1"/>
</dbReference>
<proteinExistence type="predicted"/>
<evidence type="ECO:0000259" key="5">
    <source>
        <dbReference type="Pfam" id="PF00248"/>
    </source>
</evidence>
<feature type="binding site" evidence="2">
    <location>
        <position position="140"/>
    </location>
    <ligand>
        <name>substrate</name>
    </ligand>
</feature>
<evidence type="ECO:0000313" key="7">
    <source>
        <dbReference type="Proteomes" id="UP000244005"/>
    </source>
</evidence>
<accession>A0A2R6XSK7</accession>
<dbReference type="OMA" id="WGYDIFE"/>
<dbReference type="AlphaFoldDB" id="A0A2R6XSK7"/>
<gene>
    <name evidence="6" type="ORF">MARPO_0003s0002</name>
</gene>
<feature type="site" description="Lowers pKa of active site Tyr" evidence="3">
    <location>
        <position position="107"/>
    </location>
</feature>
<dbReference type="InterPro" id="IPR020471">
    <property type="entry name" value="AKR"/>
</dbReference>
<evidence type="ECO:0000256" key="3">
    <source>
        <dbReference type="PIRSR" id="PIRSR000097-3"/>
    </source>
</evidence>